<protein>
    <submittedName>
        <fullName evidence="2">Uncharacterized protein</fullName>
    </submittedName>
</protein>
<feature type="compositionally biased region" description="Gly residues" evidence="1">
    <location>
        <begin position="22"/>
        <end position="34"/>
    </location>
</feature>
<name>A0ABP5N944_9ACTN</name>
<dbReference type="EMBL" id="BAAAOQ010000004">
    <property type="protein sequence ID" value="GAA2193487.1"/>
    <property type="molecule type" value="Genomic_DNA"/>
</dbReference>
<evidence type="ECO:0000313" key="3">
    <source>
        <dbReference type="Proteomes" id="UP001501391"/>
    </source>
</evidence>
<gene>
    <name evidence="2" type="ORF">GCM10009787_15530</name>
</gene>
<reference evidence="3" key="1">
    <citation type="journal article" date="2019" name="Int. J. Syst. Evol. Microbiol.">
        <title>The Global Catalogue of Microorganisms (GCM) 10K type strain sequencing project: providing services to taxonomists for standard genome sequencing and annotation.</title>
        <authorList>
            <consortium name="The Broad Institute Genomics Platform"/>
            <consortium name="The Broad Institute Genome Sequencing Center for Infectious Disease"/>
            <person name="Wu L."/>
            <person name="Ma J."/>
        </authorList>
    </citation>
    <scope>NUCLEOTIDE SEQUENCE [LARGE SCALE GENOMIC DNA]</scope>
    <source>
        <strain evidence="3">JCM 14924</strain>
    </source>
</reference>
<evidence type="ECO:0000313" key="2">
    <source>
        <dbReference type="EMBL" id="GAA2193487.1"/>
    </source>
</evidence>
<sequence length="109" mass="11581">MQQDPVQESAEPHSQKESGQLQTGGRGVGTGLAHGGCHRSSSRSIPRSMDHGSGCSTDSYQFPGSTAAARSAMCAVRAERYRSGAVSVRPPRVHALSRRKICPFDRAKG</sequence>
<comment type="caution">
    <text evidence="2">The sequence shown here is derived from an EMBL/GenBank/DDBJ whole genome shotgun (WGS) entry which is preliminary data.</text>
</comment>
<evidence type="ECO:0000256" key="1">
    <source>
        <dbReference type="SAM" id="MobiDB-lite"/>
    </source>
</evidence>
<keyword evidence="3" id="KW-1185">Reference proteome</keyword>
<proteinExistence type="predicted"/>
<dbReference type="Proteomes" id="UP001501391">
    <property type="component" value="Unassembled WGS sequence"/>
</dbReference>
<feature type="region of interest" description="Disordered" evidence="1">
    <location>
        <begin position="1"/>
        <end position="54"/>
    </location>
</feature>
<accession>A0ABP5N944</accession>
<organism evidence="2 3">
    <name type="scientific">Streptomyces bangladeshensis</name>
    <dbReference type="NCBI Taxonomy" id="295352"/>
    <lineage>
        <taxon>Bacteria</taxon>
        <taxon>Bacillati</taxon>
        <taxon>Actinomycetota</taxon>
        <taxon>Actinomycetes</taxon>
        <taxon>Kitasatosporales</taxon>
        <taxon>Streptomycetaceae</taxon>
        <taxon>Streptomyces</taxon>
    </lineage>
</organism>